<dbReference type="Proteomes" id="UP001066276">
    <property type="component" value="Chromosome 9"/>
</dbReference>
<feature type="region of interest" description="Disordered" evidence="1">
    <location>
        <begin position="67"/>
        <end position="180"/>
    </location>
</feature>
<reference evidence="2" key="1">
    <citation type="journal article" date="2022" name="bioRxiv">
        <title>Sequencing and chromosome-scale assembly of the giantPleurodeles waltlgenome.</title>
        <authorList>
            <person name="Brown T."/>
            <person name="Elewa A."/>
            <person name="Iarovenko S."/>
            <person name="Subramanian E."/>
            <person name="Araus A.J."/>
            <person name="Petzold A."/>
            <person name="Susuki M."/>
            <person name="Suzuki K.-i.T."/>
            <person name="Hayashi T."/>
            <person name="Toyoda A."/>
            <person name="Oliveira C."/>
            <person name="Osipova E."/>
            <person name="Leigh N.D."/>
            <person name="Simon A."/>
            <person name="Yun M.H."/>
        </authorList>
    </citation>
    <scope>NUCLEOTIDE SEQUENCE</scope>
    <source>
        <strain evidence="2">20211129_DDA</strain>
        <tissue evidence="2">Liver</tissue>
    </source>
</reference>
<dbReference type="EMBL" id="JANPWB010000013">
    <property type="protein sequence ID" value="KAJ1106432.1"/>
    <property type="molecule type" value="Genomic_DNA"/>
</dbReference>
<evidence type="ECO:0000313" key="2">
    <source>
        <dbReference type="EMBL" id="KAJ1106432.1"/>
    </source>
</evidence>
<organism evidence="2 3">
    <name type="scientific">Pleurodeles waltl</name>
    <name type="common">Iberian ribbed newt</name>
    <dbReference type="NCBI Taxonomy" id="8319"/>
    <lineage>
        <taxon>Eukaryota</taxon>
        <taxon>Metazoa</taxon>
        <taxon>Chordata</taxon>
        <taxon>Craniata</taxon>
        <taxon>Vertebrata</taxon>
        <taxon>Euteleostomi</taxon>
        <taxon>Amphibia</taxon>
        <taxon>Batrachia</taxon>
        <taxon>Caudata</taxon>
        <taxon>Salamandroidea</taxon>
        <taxon>Salamandridae</taxon>
        <taxon>Pleurodelinae</taxon>
        <taxon>Pleurodeles</taxon>
    </lineage>
</organism>
<comment type="caution">
    <text evidence="2">The sequence shown here is derived from an EMBL/GenBank/DDBJ whole genome shotgun (WGS) entry which is preliminary data.</text>
</comment>
<sequence>MKGKADNSCKVCYLGGSSSASSREQPPDASYSCGFSVISSPAAPPWAPRGPALLTSTCIVVAAARGHDAGASSADHPARTSDPGRPRHHYRFGPGTASALSQTADPPPQLGHPPPIRRATPRRNCLPLASGCGPRPQRPRSSGRASRASPRASRARRYPAVPRFNPMSGRGPQSPAHDPR</sequence>
<feature type="compositionally biased region" description="Pro residues" evidence="1">
    <location>
        <begin position="105"/>
        <end position="116"/>
    </location>
</feature>
<feature type="compositionally biased region" description="Low complexity" evidence="1">
    <location>
        <begin position="139"/>
        <end position="163"/>
    </location>
</feature>
<dbReference type="AlphaFoldDB" id="A0AAV7MT17"/>
<evidence type="ECO:0000256" key="1">
    <source>
        <dbReference type="SAM" id="MobiDB-lite"/>
    </source>
</evidence>
<name>A0AAV7MT17_PLEWA</name>
<protein>
    <submittedName>
        <fullName evidence="2">Uncharacterized protein</fullName>
    </submittedName>
</protein>
<accession>A0AAV7MT17</accession>
<proteinExistence type="predicted"/>
<gene>
    <name evidence="2" type="ORF">NDU88_003833</name>
</gene>
<feature type="compositionally biased region" description="Basic and acidic residues" evidence="1">
    <location>
        <begin position="76"/>
        <end position="85"/>
    </location>
</feature>
<keyword evidence="3" id="KW-1185">Reference proteome</keyword>
<evidence type="ECO:0000313" key="3">
    <source>
        <dbReference type="Proteomes" id="UP001066276"/>
    </source>
</evidence>